<keyword evidence="1" id="KW-1133">Transmembrane helix</keyword>
<keyword evidence="1" id="KW-0812">Transmembrane</keyword>
<comment type="caution">
    <text evidence="2">The sequence shown here is derived from an EMBL/GenBank/DDBJ whole genome shotgun (WGS) entry which is preliminary data.</text>
</comment>
<feature type="transmembrane region" description="Helical" evidence="1">
    <location>
        <begin position="12"/>
        <end position="36"/>
    </location>
</feature>
<dbReference type="eggNOG" id="ENOG502Z7TU">
    <property type="taxonomic scope" value="Bacteria"/>
</dbReference>
<feature type="transmembrane region" description="Helical" evidence="1">
    <location>
        <begin position="157"/>
        <end position="177"/>
    </location>
</feature>
<sequence length="523" mass="54422">MSGGDNGARFPVARVLLVAWGVFLVGSLTWPFLLVFGGGSLALRDMMVLPRPYLTHASLGFGDLPGRNAPQDAVLAVVGAVVPATWFVALFMVAAAGAAAWVGARSGRGLWSSAAAMTIAVWNPFVVERLLQGQWSLAAAAWLLPAVALCRGPGQILAMWGASLTPTGGLFALLTGLAVNRRWHVAVAVVGCLPWVVPSVLSLGSGTTTATAASAAAFAPRAETYAGTLGSLMGLGGIWNGDAAPASRQVGFALVGVLLFALLCVAARRVPRPLLILAGIGFAVSLVSWLFPGAMGWLVSTIPGGGLLRDAQKFTALALPAFIVAAASLRVVDPRLPAVALVLALLQVPDAPRAVALLAPVEVAVPEIDHRGRDVFFVDRPTLLTRSDGIPVIDPATKAMNVVESGSLVVDGTETDIPSPRWRTANEIFAGAEAGEYDPATARYYSDPEVGLVVRPDANGFTVEDAGLPARKRNGLGLGLLALWFAVPLLGIAARGTSPRDAFARRRRLPEADSRHSTPGIDF</sequence>
<dbReference type="RefSeq" id="WP_005288134.1">
    <property type="nucleotide sequence ID" value="NZ_CM000961.1"/>
</dbReference>
<proteinExistence type="predicted"/>
<feature type="transmembrane region" description="Helical" evidence="1">
    <location>
        <begin position="274"/>
        <end position="294"/>
    </location>
</feature>
<feature type="transmembrane region" description="Helical" evidence="1">
    <location>
        <begin position="246"/>
        <end position="267"/>
    </location>
</feature>
<keyword evidence="1" id="KW-0472">Membrane</keyword>
<gene>
    <name evidence="2" type="ORF">HMPREF0291_10736</name>
</gene>
<dbReference type="EMBL" id="ACLJ02000001">
    <property type="protein sequence ID" value="EFK55478.1"/>
    <property type="molecule type" value="Genomic_DNA"/>
</dbReference>
<protein>
    <recommendedName>
        <fullName evidence="4">Tat pathway signal sequence domain protein</fullName>
    </recommendedName>
</protein>
<keyword evidence="3" id="KW-1185">Reference proteome</keyword>
<evidence type="ECO:0008006" key="4">
    <source>
        <dbReference type="Google" id="ProtNLM"/>
    </source>
</evidence>
<evidence type="ECO:0000256" key="1">
    <source>
        <dbReference type="SAM" id="Phobius"/>
    </source>
</evidence>
<feature type="transmembrane region" description="Helical" evidence="1">
    <location>
        <begin position="183"/>
        <end position="203"/>
    </location>
</feature>
<reference evidence="2" key="1">
    <citation type="submission" date="2010-06" db="EMBL/GenBank/DDBJ databases">
        <authorList>
            <person name="Muzny D."/>
            <person name="Qin X."/>
            <person name="Buhay C."/>
            <person name="Dugan-Rocha S."/>
            <person name="Ding Y."/>
            <person name="Chen G."/>
            <person name="Hawes A."/>
            <person name="Holder M."/>
            <person name="Jhangiani S."/>
            <person name="Johnson A."/>
            <person name="Khan Z."/>
            <person name="Li Z."/>
            <person name="Liu W."/>
            <person name="Liu X."/>
            <person name="Perez L."/>
            <person name="Shen H."/>
            <person name="Wang Q."/>
            <person name="Watt J."/>
            <person name="Xi L."/>
            <person name="Xin Y."/>
            <person name="Zhou J."/>
            <person name="Deng J."/>
            <person name="Jiang H."/>
            <person name="Liu Y."/>
            <person name="Qu J."/>
            <person name="Song X.-Z."/>
            <person name="Zhang L."/>
            <person name="Villasana D."/>
            <person name="Johnson A."/>
            <person name="Liu J."/>
            <person name="Liyanage D."/>
            <person name="Lorensuhewa L."/>
            <person name="Robinson T."/>
            <person name="Song A."/>
            <person name="Song B.-B."/>
            <person name="Dinh H."/>
            <person name="Thornton R."/>
            <person name="Coyle M."/>
            <person name="Francisco L."/>
            <person name="Jackson L."/>
            <person name="Javaid M."/>
            <person name="Korchina V."/>
            <person name="Kovar C."/>
            <person name="Mata R."/>
            <person name="Mathew T."/>
            <person name="Ngo R."/>
            <person name="Nguyen L."/>
            <person name="Nguyen N."/>
            <person name="Okwuonu G."/>
            <person name="Ongeri F."/>
            <person name="Pham C."/>
            <person name="Simmons D."/>
            <person name="Wilczek-Boney K."/>
            <person name="Hale W."/>
            <person name="Jakkamsetti A."/>
            <person name="Pham P."/>
            <person name="Ruth R."/>
            <person name="San Lucas F."/>
            <person name="Warren J."/>
            <person name="Zhang J."/>
            <person name="Zhao Z."/>
            <person name="Zhou C."/>
            <person name="Zhu D."/>
            <person name="Lee S."/>
            <person name="Bess C."/>
            <person name="Blankenburg K."/>
            <person name="Forbes L."/>
            <person name="Fu Q."/>
            <person name="Gubbala S."/>
            <person name="Hirani K."/>
            <person name="Jayaseelan J.C."/>
            <person name="Lara F."/>
            <person name="Munidasa M."/>
            <person name="Palculict T."/>
            <person name="Patil S."/>
            <person name="Pu L.-L."/>
            <person name="Saada N."/>
            <person name="Tang L."/>
            <person name="Weissenberger G."/>
            <person name="Zhu Y."/>
            <person name="Hemphill L."/>
            <person name="Shang Y."/>
            <person name="Youmans B."/>
            <person name="Ayvaz T."/>
            <person name="Ross M."/>
            <person name="Santibanez J."/>
            <person name="Aqrawi P."/>
            <person name="Gross S."/>
            <person name="Joshi V."/>
            <person name="Fowler G."/>
            <person name="Nazareth L."/>
            <person name="Reid J."/>
            <person name="Worley K."/>
            <person name="Petrosino J."/>
            <person name="Highlander S."/>
            <person name="Gibbs R."/>
        </authorList>
    </citation>
    <scope>NUCLEOTIDE SEQUENCE [LARGE SCALE GENOMIC DNA]</scope>
    <source>
        <strain evidence="2">ATCC 33030</strain>
    </source>
</reference>
<feature type="transmembrane region" description="Helical" evidence="1">
    <location>
        <begin position="476"/>
        <end position="494"/>
    </location>
</feature>
<name>D7W9J8_9CORY</name>
<dbReference type="AlphaFoldDB" id="D7W9J8"/>
<evidence type="ECO:0000313" key="3">
    <source>
        <dbReference type="Proteomes" id="UP000004208"/>
    </source>
</evidence>
<organism evidence="2 3">
    <name type="scientific">Corynebacterium genitalium ATCC 33030</name>
    <dbReference type="NCBI Taxonomy" id="585529"/>
    <lineage>
        <taxon>Bacteria</taxon>
        <taxon>Bacillati</taxon>
        <taxon>Actinomycetota</taxon>
        <taxon>Actinomycetes</taxon>
        <taxon>Mycobacteriales</taxon>
        <taxon>Corynebacteriaceae</taxon>
        <taxon>Corynebacterium</taxon>
    </lineage>
</organism>
<dbReference type="HOGENOM" id="CLU_027642_0_0_11"/>
<accession>D7W9J8</accession>
<dbReference type="STRING" id="585529.HMPREF0291_10736"/>
<dbReference type="Proteomes" id="UP000004208">
    <property type="component" value="Unassembled WGS sequence"/>
</dbReference>
<evidence type="ECO:0000313" key="2">
    <source>
        <dbReference type="EMBL" id="EFK55478.1"/>
    </source>
</evidence>
<feature type="transmembrane region" description="Helical" evidence="1">
    <location>
        <begin position="73"/>
        <end position="102"/>
    </location>
</feature>